<dbReference type="InterPro" id="IPR048339">
    <property type="entry name" value="Mediator_Med16_C"/>
</dbReference>
<proteinExistence type="predicted"/>
<evidence type="ECO:0000259" key="1">
    <source>
        <dbReference type="Pfam" id="PF20719"/>
    </source>
</evidence>
<feature type="domain" description="Mediator complex subunit 16 C-terminal" evidence="1">
    <location>
        <begin position="904"/>
        <end position="1003"/>
    </location>
</feature>
<dbReference type="EMBL" id="CP144105">
    <property type="protein sequence ID" value="WWC91152.1"/>
    <property type="molecule type" value="Genomic_DNA"/>
</dbReference>
<protein>
    <recommendedName>
        <fullName evidence="1">Mediator complex subunit 16 C-terminal domain-containing protein</fullName>
    </recommendedName>
</protein>
<sequence length="1014" mass="112349">MDGVMDINVIEQQDHQDIDNQRIEIDNDNENEIGNGQNDDKNNDDLDEIERFGETSKAGLRRMRKLAAEIPYLPSSPKTYIHPKLSQLIYPSPNPSTYQGYLTSSIFSSSHPKPFITPSILSPGKQLFLSPNGEWSIVFHPNILTNNPINGSGEDILREGGTLAIYLTGKVLSPLNNSTNIVPISTFQLNSEPLSIIHLYPPQVSLPLFSIPRIKSKYLGPKPIINNGNISNGPSFLVLLNDSILYFYSQLIPIQNGNIPTSYKMTFLKSPLNSKFHSSIIIAPTSTIIPEQANPVSIVNTQNHIFKIKKGWFGLILENQGIWLGYQTIHNNEIGINKIEVGLDKFGKHYIQSTPMPTLPRIERMPFDQNTNCQFIQEELQGIIFVPLDSMQEEGNIKKEDKMQIDNGVNDEKVKETEKVGAVLIFNDTAIKPYTSTPLSRTRIQVHSFERKKIELAQGFSDIASGNGDVVSSWDWSTVSHSLHHYLSPENTSIIAIHPLPSIPPHSSALAVISQPAGMSVVHLNLMKDQWTILGEPIDLGELKGEVDLDLSVGPSVARGQLGLIALTGKETGPTLLIVPRLEGQPTLAESITTQSLAIDAATAIILAERDGVDWSEVVRAVIGSVGAGKRKDLISELNDQVYTLSKEDINIDELNLLLKVQIALFSLTNDSRLELASDILRLKEASHLIDRCAIFKTDGKITFDLDCIWPLIGILEWCIETISSSMREIILLGGQMEFESGTNDGDDGNNEEIDLDQFSSIILIIQPQIRKIVIKILSQFNQLTIFINNLDKPILQPESKLLPNSNQNGNTNTESLKRDAMATIVARDRINDITYKYGLNLFDWGKNLEQVSTKGITNEQLNSLLYNLSFNSSSSSSSSTSIKPNLISSIIDNLPNSSELFLSVEQSQLLSSSSSTSNISKHSYGFDAITYLPISTLHQNNEIRCSRCHNVTIELNSLYSSSTSAILLNNSQGQGENSTSVSPWNKWKLNLKKNCLCGGVWQSTREQSKTVKA</sequence>
<gene>
    <name evidence="2" type="ORF">L201_006093</name>
</gene>
<organism evidence="2 3">
    <name type="scientific">Kwoniella dendrophila CBS 6074</name>
    <dbReference type="NCBI Taxonomy" id="1295534"/>
    <lineage>
        <taxon>Eukaryota</taxon>
        <taxon>Fungi</taxon>
        <taxon>Dikarya</taxon>
        <taxon>Basidiomycota</taxon>
        <taxon>Agaricomycotina</taxon>
        <taxon>Tremellomycetes</taxon>
        <taxon>Tremellales</taxon>
        <taxon>Cryptococcaceae</taxon>
        <taxon>Kwoniella</taxon>
    </lineage>
</organism>
<reference evidence="2 3" key="1">
    <citation type="submission" date="2024-01" db="EMBL/GenBank/DDBJ databases">
        <title>Comparative genomics of Cryptococcus and Kwoniella reveals pathogenesis evolution and contrasting modes of karyotype evolution via chromosome fusion or intercentromeric recombination.</title>
        <authorList>
            <person name="Coelho M.A."/>
            <person name="David-Palma M."/>
            <person name="Shea T."/>
            <person name="Bowers K."/>
            <person name="McGinley-Smith S."/>
            <person name="Mohammad A.W."/>
            <person name="Gnirke A."/>
            <person name="Yurkov A.M."/>
            <person name="Nowrousian M."/>
            <person name="Sun S."/>
            <person name="Cuomo C.A."/>
            <person name="Heitman J."/>
        </authorList>
    </citation>
    <scope>NUCLEOTIDE SEQUENCE [LARGE SCALE GENOMIC DNA]</scope>
    <source>
        <strain evidence="2 3">CBS 6074</strain>
    </source>
</reference>
<dbReference type="AlphaFoldDB" id="A0AAX4K2P8"/>
<dbReference type="Pfam" id="PF20719">
    <property type="entry name" value="Med16_C"/>
    <property type="match status" value="1"/>
</dbReference>
<dbReference type="GeneID" id="91096763"/>
<keyword evidence="3" id="KW-1185">Reference proteome</keyword>
<name>A0AAX4K2P8_9TREE</name>
<dbReference type="Proteomes" id="UP001355207">
    <property type="component" value="Chromosome 8"/>
</dbReference>
<evidence type="ECO:0000313" key="2">
    <source>
        <dbReference type="EMBL" id="WWC91152.1"/>
    </source>
</evidence>
<accession>A0AAX4K2P8</accession>
<dbReference type="RefSeq" id="XP_066077915.1">
    <property type="nucleotide sequence ID" value="XM_066221818.1"/>
</dbReference>
<evidence type="ECO:0000313" key="3">
    <source>
        <dbReference type="Proteomes" id="UP001355207"/>
    </source>
</evidence>